<dbReference type="EMBL" id="BANC01000059">
    <property type="protein sequence ID" value="GAN80845.1"/>
    <property type="molecule type" value="Genomic_DNA"/>
</dbReference>
<keyword evidence="2" id="KW-1003">Cell membrane</keyword>
<protein>
    <recommendedName>
        <fullName evidence="9">Phosphate-starvation-inducible E</fullName>
    </recommendedName>
</protein>
<evidence type="ECO:0000256" key="2">
    <source>
        <dbReference type="ARBA" id="ARBA00022475"/>
    </source>
</evidence>
<sequence>MAMADTGPKKAMNPLMREWKSLLRVLREASPFESFEHVILLTLSVLIIVITFVATLTLVRDVWDLVWTNQINPNDPAEFQSVFGNIFTVIIALEFKSSLRLSFFDRKEVVRGRTIMLIALLAVARKFIILDLQKTAPLELLALSGASLALGVIYWLIREQDSHIMMRKAMSESVGAND</sequence>
<evidence type="ECO:0008006" key="9">
    <source>
        <dbReference type="Google" id="ProtNLM"/>
    </source>
</evidence>
<evidence type="ECO:0000256" key="1">
    <source>
        <dbReference type="ARBA" id="ARBA00004651"/>
    </source>
</evidence>
<feature type="transmembrane region" description="Helical" evidence="6">
    <location>
        <begin position="109"/>
        <end position="128"/>
    </location>
</feature>
<evidence type="ECO:0000313" key="7">
    <source>
        <dbReference type="EMBL" id="GAN80845.1"/>
    </source>
</evidence>
<dbReference type="Proteomes" id="UP000032668">
    <property type="component" value="Unassembled WGS sequence"/>
</dbReference>
<keyword evidence="4 6" id="KW-1133">Transmembrane helix</keyword>
<dbReference type="GO" id="GO:0005886">
    <property type="term" value="C:plasma membrane"/>
    <property type="evidence" value="ECO:0007669"/>
    <property type="project" value="UniProtKB-SubCell"/>
</dbReference>
<dbReference type="AlphaFoldDB" id="A0A0D6PGE5"/>
<evidence type="ECO:0000256" key="5">
    <source>
        <dbReference type="ARBA" id="ARBA00023136"/>
    </source>
</evidence>
<feature type="transmembrane region" description="Helical" evidence="6">
    <location>
        <begin position="38"/>
        <end position="59"/>
    </location>
</feature>
<evidence type="ECO:0000256" key="6">
    <source>
        <dbReference type="SAM" id="Phobius"/>
    </source>
</evidence>
<accession>A0A0D6PGE5</accession>
<feature type="transmembrane region" description="Helical" evidence="6">
    <location>
        <begin position="79"/>
        <end position="97"/>
    </location>
</feature>
<dbReference type="InterPro" id="IPR020948">
    <property type="entry name" value="P_starv_induced_PsiE-like"/>
</dbReference>
<reference evidence="7 8" key="1">
    <citation type="submission" date="2012-11" db="EMBL/GenBank/DDBJ databases">
        <title>Whole genome sequence of Acidocella aminolytica 101 = DSM 11237.</title>
        <authorList>
            <person name="Azuma Y."/>
            <person name="Higashiura N."/>
            <person name="Hirakawa H."/>
            <person name="Matsushita K."/>
        </authorList>
    </citation>
    <scope>NUCLEOTIDE SEQUENCE [LARGE SCALE GENOMIC DNA]</scope>
    <source>
        <strain evidence="8">101 / DSM 11237</strain>
    </source>
</reference>
<feature type="transmembrane region" description="Helical" evidence="6">
    <location>
        <begin position="140"/>
        <end position="157"/>
    </location>
</feature>
<evidence type="ECO:0000256" key="3">
    <source>
        <dbReference type="ARBA" id="ARBA00022692"/>
    </source>
</evidence>
<comment type="caution">
    <text evidence="7">The sequence shown here is derived from an EMBL/GenBank/DDBJ whole genome shotgun (WGS) entry which is preliminary data.</text>
</comment>
<evidence type="ECO:0000313" key="8">
    <source>
        <dbReference type="Proteomes" id="UP000032668"/>
    </source>
</evidence>
<name>A0A0D6PGE5_9PROT</name>
<proteinExistence type="predicted"/>
<keyword evidence="8" id="KW-1185">Reference proteome</keyword>
<dbReference type="Pfam" id="PF06146">
    <property type="entry name" value="PsiE"/>
    <property type="match status" value="1"/>
</dbReference>
<gene>
    <name evidence="7" type="ORF">Aam_060_071</name>
</gene>
<organism evidence="7 8">
    <name type="scientific">Acidocella aminolytica 101 = DSM 11237</name>
    <dbReference type="NCBI Taxonomy" id="1120923"/>
    <lineage>
        <taxon>Bacteria</taxon>
        <taxon>Pseudomonadati</taxon>
        <taxon>Pseudomonadota</taxon>
        <taxon>Alphaproteobacteria</taxon>
        <taxon>Acetobacterales</taxon>
        <taxon>Acidocellaceae</taxon>
        <taxon>Acidocella</taxon>
    </lineage>
</organism>
<evidence type="ECO:0000256" key="4">
    <source>
        <dbReference type="ARBA" id="ARBA00022989"/>
    </source>
</evidence>
<keyword evidence="3 6" id="KW-0812">Transmembrane</keyword>
<keyword evidence="5 6" id="KW-0472">Membrane</keyword>
<comment type="subcellular location">
    <subcellularLocation>
        <location evidence="1">Cell membrane</location>
        <topology evidence="1">Multi-pass membrane protein</topology>
    </subcellularLocation>
</comment>